<dbReference type="InterPro" id="IPR011010">
    <property type="entry name" value="DNA_brk_join_enz"/>
</dbReference>
<feature type="domain" description="Integrase SAM-like N-terminal" evidence="3">
    <location>
        <begin position="67"/>
        <end position="113"/>
    </location>
</feature>
<name>A0A1Z5IN23_9LACO</name>
<dbReference type="Pfam" id="PF14657">
    <property type="entry name" value="Arm-DNA-bind_4"/>
    <property type="match status" value="1"/>
</dbReference>
<dbReference type="GO" id="GO:0015074">
    <property type="term" value="P:DNA integration"/>
    <property type="evidence" value="ECO:0007669"/>
    <property type="project" value="InterPro"/>
</dbReference>
<organism evidence="4 5">
    <name type="scientific">Secundilactobacillus pentosiphilus</name>
    <dbReference type="NCBI Taxonomy" id="1714682"/>
    <lineage>
        <taxon>Bacteria</taxon>
        <taxon>Bacillati</taxon>
        <taxon>Bacillota</taxon>
        <taxon>Bacilli</taxon>
        <taxon>Lactobacillales</taxon>
        <taxon>Lactobacillaceae</taxon>
        <taxon>Secundilactobacillus</taxon>
    </lineage>
</organism>
<dbReference type="InterPro" id="IPR010998">
    <property type="entry name" value="Integrase_recombinase_N"/>
</dbReference>
<proteinExistence type="predicted"/>
<feature type="domain" description="AP2-like integrase N-terminal" evidence="2">
    <location>
        <begin position="13"/>
        <end position="55"/>
    </location>
</feature>
<dbReference type="EMBL" id="BCMH01000002">
    <property type="protein sequence ID" value="GAX02972.1"/>
    <property type="molecule type" value="Genomic_DNA"/>
</dbReference>
<evidence type="ECO:0000259" key="3">
    <source>
        <dbReference type="Pfam" id="PF14659"/>
    </source>
</evidence>
<reference evidence="4 5" key="1">
    <citation type="submission" date="2015-11" db="EMBL/GenBank/DDBJ databases">
        <title>Draft genome sequences of new species of the genus Lactobacillus isolated from orchardgrass silage.</title>
        <authorList>
            <person name="Tohno M."/>
            <person name="Tanizawa Y."/>
            <person name="Arita M."/>
        </authorList>
    </citation>
    <scope>NUCLEOTIDE SEQUENCE [LARGE SCALE GENOMIC DNA]</scope>
    <source>
        <strain evidence="4 5">IWT140</strain>
    </source>
</reference>
<evidence type="ECO:0000259" key="2">
    <source>
        <dbReference type="Pfam" id="PF14657"/>
    </source>
</evidence>
<dbReference type="AlphaFoldDB" id="A0A1Z5IN23"/>
<dbReference type="SUPFAM" id="SSF56349">
    <property type="entry name" value="DNA breaking-rejoining enzymes"/>
    <property type="match status" value="1"/>
</dbReference>
<dbReference type="Gene3D" id="1.10.150.130">
    <property type="match status" value="1"/>
</dbReference>
<dbReference type="Proteomes" id="UP000198430">
    <property type="component" value="Unassembled WGS sequence"/>
</dbReference>
<dbReference type="InterPro" id="IPR028259">
    <property type="entry name" value="AP2-like_int_N"/>
</dbReference>
<gene>
    <name evidence="4" type="ORF">IWT140_00570</name>
</gene>
<evidence type="ECO:0000256" key="1">
    <source>
        <dbReference type="ARBA" id="ARBA00023125"/>
    </source>
</evidence>
<evidence type="ECO:0000313" key="5">
    <source>
        <dbReference type="Proteomes" id="UP000198430"/>
    </source>
</evidence>
<accession>A0A1Z5IN23</accession>
<dbReference type="Pfam" id="PF14659">
    <property type="entry name" value="Phage_int_SAM_3"/>
    <property type="match status" value="1"/>
</dbReference>
<protein>
    <submittedName>
        <fullName evidence="4">Integrase</fullName>
    </submittedName>
</protein>
<keyword evidence="1" id="KW-0238">DNA-binding</keyword>
<keyword evidence="5" id="KW-1185">Reference proteome</keyword>
<dbReference type="GO" id="GO:0003677">
    <property type="term" value="F:DNA binding"/>
    <property type="evidence" value="ECO:0007669"/>
    <property type="project" value="UniProtKB-KW"/>
</dbReference>
<comment type="caution">
    <text evidence="4">The sequence shown here is derived from an EMBL/GenBank/DDBJ whole genome shotgun (WGS) entry which is preliminary data.</text>
</comment>
<dbReference type="InterPro" id="IPR004107">
    <property type="entry name" value="Integrase_SAM-like_N"/>
</dbReference>
<sequence>MASGLIRRRYGHYYYSFEVGKTKDGHRQRVERYGGETKGEAESALRKALQEFENGGVQVVLTNMSVSQYFNYWYENYVLKNLKENTQTNYPNIINKYTSPRIGKYKMSAIGPAAL</sequence>
<evidence type="ECO:0000313" key="4">
    <source>
        <dbReference type="EMBL" id="GAX02972.1"/>
    </source>
</evidence>